<dbReference type="EMBL" id="DUGH01000058">
    <property type="protein sequence ID" value="HIH16227.1"/>
    <property type="molecule type" value="Genomic_DNA"/>
</dbReference>
<reference evidence="12" key="1">
    <citation type="journal article" date="2020" name="bioRxiv">
        <title>A rank-normalized archaeal taxonomy based on genome phylogeny resolves widespread incomplete and uneven classifications.</title>
        <authorList>
            <person name="Rinke C."/>
            <person name="Chuvochina M."/>
            <person name="Mussig A.J."/>
            <person name="Chaumeil P.-A."/>
            <person name="Waite D.W."/>
            <person name="Whitman W.B."/>
            <person name="Parks D.H."/>
            <person name="Hugenholtz P."/>
        </authorList>
    </citation>
    <scope>NUCLEOTIDE SEQUENCE [LARGE SCALE GENOMIC DNA]</scope>
</reference>
<feature type="binding site" evidence="8">
    <location>
        <position position="112"/>
    </location>
    <ligand>
        <name>Fe cation</name>
        <dbReference type="ChEBI" id="CHEBI:24875"/>
    </ligand>
</feature>
<dbReference type="InterPro" id="IPR017861">
    <property type="entry name" value="KAE1/TsaD"/>
</dbReference>
<organism evidence="10 12">
    <name type="scientific">Candidatus Iainarchaeum sp</name>
    <dbReference type="NCBI Taxonomy" id="3101447"/>
    <lineage>
        <taxon>Archaea</taxon>
        <taxon>Candidatus Iainarchaeota</taxon>
        <taxon>Candidatus Iainarchaeia</taxon>
        <taxon>Candidatus Iainarchaeales</taxon>
        <taxon>Candidatus Iainarchaeaceae</taxon>
        <taxon>Candidatus Iainarchaeum</taxon>
    </lineage>
</organism>
<feature type="binding site" evidence="8">
    <location>
        <position position="161"/>
    </location>
    <ligand>
        <name>substrate</name>
    </ligand>
</feature>
<gene>
    <name evidence="8 10" type="primary">kae1</name>
    <name evidence="10" type="ORF">HA252_02370</name>
    <name evidence="11" type="ORF">J4203_04415</name>
</gene>
<evidence type="ECO:0000256" key="1">
    <source>
        <dbReference type="ARBA" id="ARBA00022490"/>
    </source>
</evidence>
<dbReference type="PANTHER" id="PTHR11735">
    <property type="entry name" value="TRNA N6-ADENOSINE THREONYLCARBAMOYLTRANSFERASE"/>
    <property type="match status" value="1"/>
</dbReference>
<dbReference type="FunFam" id="3.30.420.40:FF:000037">
    <property type="entry name" value="Probable tRNA N6-adenosine threonylcarbamoyltransferase"/>
    <property type="match status" value="1"/>
</dbReference>
<reference evidence="11" key="2">
    <citation type="submission" date="2021-03" db="EMBL/GenBank/DDBJ databases">
        <authorList>
            <person name="Jaffe A."/>
        </authorList>
    </citation>
    <scope>NUCLEOTIDE SEQUENCE</scope>
    <source>
        <strain evidence="11">RIFCSPLOWO2_01_FULL_58_19</strain>
    </source>
</reference>
<comment type="catalytic activity">
    <reaction evidence="7 8">
        <text>L-threonylcarbamoyladenylate + adenosine(37) in tRNA = N(6)-L-threonylcarbamoyladenosine(37) in tRNA + AMP + H(+)</text>
        <dbReference type="Rhea" id="RHEA:37059"/>
        <dbReference type="Rhea" id="RHEA-COMP:10162"/>
        <dbReference type="Rhea" id="RHEA-COMP:10163"/>
        <dbReference type="ChEBI" id="CHEBI:15378"/>
        <dbReference type="ChEBI" id="CHEBI:73682"/>
        <dbReference type="ChEBI" id="CHEBI:74411"/>
        <dbReference type="ChEBI" id="CHEBI:74418"/>
        <dbReference type="ChEBI" id="CHEBI:456215"/>
        <dbReference type="EC" id="2.3.1.234"/>
    </reaction>
</comment>
<dbReference type="PANTHER" id="PTHR11735:SF14">
    <property type="entry name" value="TRNA N6-ADENOSINE THREONYLCARBAMOYLTRANSFERASE"/>
    <property type="match status" value="1"/>
</dbReference>
<dbReference type="InterPro" id="IPR000905">
    <property type="entry name" value="Gcp-like_dom"/>
</dbReference>
<evidence type="ECO:0000313" key="12">
    <source>
        <dbReference type="Proteomes" id="UP000564964"/>
    </source>
</evidence>
<dbReference type="GO" id="GO:0061711">
    <property type="term" value="F:tRNA N(6)-L-threonylcarbamoyladenine synthase activity"/>
    <property type="evidence" value="ECO:0007669"/>
    <property type="project" value="UniProtKB-EC"/>
</dbReference>
<dbReference type="EC" id="2.3.1.234" evidence="8"/>
<dbReference type="NCBIfam" id="TIGR00329">
    <property type="entry name" value="gcp_kae1"/>
    <property type="match status" value="1"/>
</dbReference>
<dbReference type="GO" id="GO:0002949">
    <property type="term" value="P:tRNA threonylcarbamoyladenosine modification"/>
    <property type="evidence" value="ECO:0007669"/>
    <property type="project" value="UniProtKB-UniRule"/>
</dbReference>
<dbReference type="Proteomes" id="UP000678237">
    <property type="component" value="Unassembled WGS sequence"/>
</dbReference>
<dbReference type="EMBL" id="JAGVWE010000004">
    <property type="protein sequence ID" value="MBS3063092.1"/>
    <property type="molecule type" value="Genomic_DNA"/>
</dbReference>
<evidence type="ECO:0000256" key="8">
    <source>
        <dbReference type="HAMAP-Rule" id="MF_01446"/>
    </source>
</evidence>
<protein>
    <recommendedName>
        <fullName evidence="8">tRNA N6-adenosine threonylcarbamoyltransferase</fullName>
        <ecNumber evidence="8">2.3.1.234</ecNumber>
    </recommendedName>
    <alternativeName>
        <fullName evidence="8">N6-L-threonylcarbamoyladenine synthase</fullName>
        <shortName evidence="8">t(6)A synthase</shortName>
    </alternativeName>
    <alternativeName>
        <fullName evidence="8">t(6)A37 threonylcarbamoyladenosine biosynthesis protein Kae1</fullName>
    </alternativeName>
    <alternativeName>
        <fullName evidence="8">tRNA threonylcarbamoyladenosine biosynthesis protein Kae1</fullName>
    </alternativeName>
</protein>
<evidence type="ECO:0000256" key="6">
    <source>
        <dbReference type="ARBA" id="ARBA00023315"/>
    </source>
</evidence>
<feature type="binding site" evidence="8">
    <location>
        <position position="108"/>
    </location>
    <ligand>
        <name>Fe cation</name>
        <dbReference type="ChEBI" id="CHEBI:24875"/>
    </ligand>
</feature>
<keyword evidence="3 8" id="KW-0819">tRNA processing</keyword>
<dbReference type="InterPro" id="IPR043129">
    <property type="entry name" value="ATPase_NBD"/>
</dbReference>
<evidence type="ECO:0000256" key="7">
    <source>
        <dbReference type="ARBA" id="ARBA00048117"/>
    </source>
</evidence>
<evidence type="ECO:0000256" key="2">
    <source>
        <dbReference type="ARBA" id="ARBA00022679"/>
    </source>
</evidence>
<name>A0A7J4JJW5_9ARCH</name>
<dbReference type="PROSITE" id="PS01016">
    <property type="entry name" value="GLYCOPROTEASE"/>
    <property type="match status" value="1"/>
</dbReference>
<keyword evidence="1 8" id="KW-0963">Cytoplasm</keyword>
<feature type="binding site" evidence="8">
    <location>
        <position position="174"/>
    </location>
    <ligand>
        <name>substrate</name>
    </ligand>
</feature>
<feature type="binding site" evidence="8">
    <location>
        <position position="129"/>
    </location>
    <ligand>
        <name>Fe cation</name>
        <dbReference type="ChEBI" id="CHEBI:24875"/>
    </ligand>
</feature>
<feature type="domain" description="Gcp-like" evidence="9">
    <location>
        <begin position="24"/>
        <end position="292"/>
    </location>
</feature>
<keyword evidence="2 8" id="KW-0808">Transferase</keyword>
<dbReference type="PRINTS" id="PR00789">
    <property type="entry name" value="OSIALOPTASE"/>
</dbReference>
<reference evidence="11" key="3">
    <citation type="submission" date="2021-05" db="EMBL/GenBank/DDBJ databases">
        <title>Protein family content uncovers lineage relationships and bacterial pathway maintenance mechanisms in DPANN archaea.</title>
        <authorList>
            <person name="Castelle C.J."/>
            <person name="Meheust R."/>
            <person name="Jaffe A.L."/>
            <person name="Seitz K."/>
            <person name="Gong X."/>
            <person name="Baker B.J."/>
            <person name="Banfield J.F."/>
        </authorList>
    </citation>
    <scope>NUCLEOTIDE SEQUENCE</scope>
    <source>
        <strain evidence="11">RIFCSPLOWO2_01_FULL_58_19</strain>
    </source>
</reference>
<dbReference type="Proteomes" id="UP000564964">
    <property type="component" value="Unassembled WGS sequence"/>
</dbReference>
<comment type="caution">
    <text evidence="10">The sequence shown here is derived from an EMBL/GenBank/DDBJ whole genome shotgun (WGS) entry which is preliminary data.</text>
</comment>
<evidence type="ECO:0000256" key="5">
    <source>
        <dbReference type="ARBA" id="ARBA00023004"/>
    </source>
</evidence>
<evidence type="ECO:0000256" key="3">
    <source>
        <dbReference type="ARBA" id="ARBA00022694"/>
    </source>
</evidence>
<evidence type="ECO:0000256" key="4">
    <source>
        <dbReference type="ARBA" id="ARBA00022723"/>
    </source>
</evidence>
<dbReference type="GO" id="GO:0000408">
    <property type="term" value="C:EKC/KEOPS complex"/>
    <property type="evidence" value="ECO:0007669"/>
    <property type="project" value="InterPro"/>
</dbReference>
<accession>A0A7J4JJW5</accession>
<keyword evidence="6 8" id="KW-0012">Acyltransferase</keyword>
<keyword evidence="5 8" id="KW-0408">Iron</keyword>
<feature type="binding site" evidence="8">
    <location>
        <position position="178"/>
    </location>
    <ligand>
        <name>substrate</name>
    </ligand>
</feature>
<evidence type="ECO:0000259" key="9">
    <source>
        <dbReference type="Pfam" id="PF00814"/>
    </source>
</evidence>
<dbReference type="AlphaFoldDB" id="A0A7J4JJW5"/>
<evidence type="ECO:0000313" key="10">
    <source>
        <dbReference type="EMBL" id="HIH16227.1"/>
    </source>
</evidence>
<comment type="cofactor">
    <cofactor evidence="8">
        <name>Fe(2+)</name>
        <dbReference type="ChEBI" id="CHEBI:29033"/>
    </cofactor>
    <text evidence="8">Binds 1 Fe(2+) ion per subunit.</text>
</comment>
<feature type="binding site" evidence="8">
    <location>
        <position position="285"/>
    </location>
    <ligand>
        <name>Fe cation</name>
        <dbReference type="ChEBI" id="CHEBI:24875"/>
    </ligand>
</feature>
<dbReference type="GO" id="GO:0005506">
    <property type="term" value="F:iron ion binding"/>
    <property type="evidence" value="ECO:0007669"/>
    <property type="project" value="UniProtKB-UniRule"/>
</dbReference>
<dbReference type="Pfam" id="PF00814">
    <property type="entry name" value="TsaD"/>
    <property type="match status" value="1"/>
</dbReference>
<dbReference type="Gene3D" id="3.30.420.40">
    <property type="match status" value="2"/>
</dbReference>
<feature type="binding site" evidence="8">
    <location>
        <begin position="129"/>
        <end position="133"/>
    </location>
    <ligand>
        <name>substrate</name>
    </ligand>
</feature>
<proteinExistence type="inferred from homology"/>
<feature type="binding site" evidence="8">
    <location>
        <position position="257"/>
    </location>
    <ligand>
        <name>substrate</name>
    </ligand>
</feature>
<dbReference type="HAMAP" id="MF_01446">
    <property type="entry name" value="Kae1"/>
    <property type="match status" value="1"/>
</dbReference>
<dbReference type="InterPro" id="IPR017860">
    <property type="entry name" value="Peptidase_M22_CS"/>
</dbReference>
<dbReference type="InterPro" id="IPR034680">
    <property type="entry name" value="Kae1_archaea_euk"/>
</dbReference>
<comment type="similarity">
    <text evidence="8">Belongs to the KAE1 / TsaD family.</text>
</comment>
<dbReference type="SUPFAM" id="SSF53067">
    <property type="entry name" value="Actin-like ATPase domain"/>
    <property type="match status" value="1"/>
</dbReference>
<comment type="subcellular location">
    <subcellularLocation>
        <location evidence="8">Cytoplasm</location>
    </subcellularLocation>
</comment>
<evidence type="ECO:0000313" key="11">
    <source>
        <dbReference type="EMBL" id="MBS3063092.1"/>
    </source>
</evidence>
<sequence length="334" mass="36138">MICLGMESTAHTFGVGIVDEHAKILANEKHTLTTVEGGLIPREMADHHFRVAPEVLNRALEKAGLSPRELDLIAFSRGPGIGQSLRVGAVAARGLALRHRKPLLGVNHCVAHIEIGRALTGCKNPLMVYFSGANTQILGFESGRYRVYGETLDIGVGNLLDGFGRAMGLGFPAGPKIDEMYFQAKRFVELPYSVKGMDLHFSGLQTAAEGLVGKAEAVDLAYSVMHTAFAMLTEVTERALAHTEKKELLLAGGVAASKALRKMLGEMCGAREVEMFVPPVEVCVDNGAMIAWQGLLEHRAGARQTLAQTVIQPRQRADDVEVTWLPKAPGKRHK</sequence>
<dbReference type="GO" id="GO:0005737">
    <property type="term" value="C:cytoplasm"/>
    <property type="evidence" value="ECO:0007669"/>
    <property type="project" value="UniProtKB-SubCell"/>
</dbReference>
<keyword evidence="4 8" id="KW-0479">Metal-binding</keyword>
<dbReference type="NCBIfam" id="TIGR03722">
    <property type="entry name" value="arch_KAE1"/>
    <property type="match status" value="1"/>
</dbReference>
<comment type="function">
    <text evidence="8">Required for the formation of a threonylcarbamoyl group on adenosine at position 37 (t(6)A37) in tRNAs that read codons beginning with adenine. Is probably involved in the transfer of the threonylcarbamoyl moiety of threonylcarbamoyl-AMP (TC-AMP) to the N6 group of A37.</text>
</comment>